<evidence type="ECO:0000256" key="1">
    <source>
        <dbReference type="SAM" id="Phobius"/>
    </source>
</evidence>
<dbReference type="EMBL" id="MSIF01000015">
    <property type="protein sequence ID" value="OLF07510.1"/>
    <property type="molecule type" value="Genomic_DNA"/>
</dbReference>
<evidence type="ECO:0000313" key="3">
    <source>
        <dbReference type="Proteomes" id="UP000185696"/>
    </source>
</evidence>
<feature type="transmembrane region" description="Helical" evidence="1">
    <location>
        <begin position="138"/>
        <end position="167"/>
    </location>
</feature>
<feature type="transmembrane region" description="Helical" evidence="1">
    <location>
        <begin position="447"/>
        <end position="469"/>
    </location>
</feature>
<keyword evidence="3" id="KW-1185">Reference proteome</keyword>
<organism evidence="2 3">
    <name type="scientific">Actinophytocola xinjiangensis</name>
    <dbReference type="NCBI Taxonomy" id="485602"/>
    <lineage>
        <taxon>Bacteria</taxon>
        <taxon>Bacillati</taxon>
        <taxon>Actinomycetota</taxon>
        <taxon>Actinomycetes</taxon>
        <taxon>Pseudonocardiales</taxon>
        <taxon>Pseudonocardiaceae</taxon>
    </lineage>
</organism>
<comment type="caution">
    <text evidence="2">The sequence shown here is derived from an EMBL/GenBank/DDBJ whole genome shotgun (WGS) entry which is preliminary data.</text>
</comment>
<feature type="transmembrane region" description="Helical" evidence="1">
    <location>
        <begin position="37"/>
        <end position="58"/>
    </location>
</feature>
<keyword evidence="1" id="KW-0472">Membrane</keyword>
<feature type="transmembrane region" description="Helical" evidence="1">
    <location>
        <begin position="173"/>
        <end position="197"/>
    </location>
</feature>
<evidence type="ECO:0000313" key="2">
    <source>
        <dbReference type="EMBL" id="OLF07510.1"/>
    </source>
</evidence>
<feature type="transmembrane region" description="Helical" evidence="1">
    <location>
        <begin position="315"/>
        <end position="337"/>
    </location>
</feature>
<keyword evidence="1" id="KW-0812">Transmembrane</keyword>
<keyword evidence="1" id="KW-1133">Transmembrane helix</keyword>
<feature type="transmembrane region" description="Helical" evidence="1">
    <location>
        <begin position="520"/>
        <end position="542"/>
    </location>
</feature>
<sequence>MTTTAVPAQARAAVTAQRDGFAGTGALVRLALRRDRIVATLWVLLFVVMAAGSASASAELFPTVESRVRAATAINDAPATLALYGRVFDPTSLGAVSLIKLGAFGAALVALVSIFMVVRHTRAEEESGRLELIGSAVVGRYATLSAALLLSVATSLALALLTALALIGSGLPAAGALAFGLAWAGAGIAFAAVGALAAQVTESARTANGIGAAVLAAAYLLRAAGDASGVDTSTWLSWLSPIGWAQQVRPFAGDRWWVLTYLLVFAVLVAVAAYALVARRDHGAGLLAQRPGPERAARRLSSPLALALRLHRGSLTGWLVGMALGGLIVGSIASQIGEIADNDQFRDMITKLGGQRGLTDAFLSAEMAIIGVIVAAYGISATLRLRAEETGGRAEPLLATGVGRLRWAASHLTVALVGSALLAAVLGLFAGFAHGAAVDDFGQIGRVLVAALVQLPAVWVLVGITVAVFGLAPGLVLAGWAALVVFLLLGQFGEILNLPAGLMDLSPFSHTPRLPGGDLTLTPLVVLTAIAAVLMVAGLAGFRRRDLSTS</sequence>
<name>A0A7Z1AXA4_9PSEU</name>
<dbReference type="AlphaFoldDB" id="A0A7Z1AXA4"/>
<reference evidence="2 3" key="1">
    <citation type="submission" date="2016-12" db="EMBL/GenBank/DDBJ databases">
        <title>The draft genome sequence of Actinophytocola xinjiangensis.</title>
        <authorList>
            <person name="Wang W."/>
            <person name="Yuan L."/>
        </authorList>
    </citation>
    <scope>NUCLEOTIDE SEQUENCE [LARGE SCALE GENOMIC DNA]</scope>
    <source>
        <strain evidence="2 3">CGMCC 4.4663</strain>
    </source>
</reference>
<feature type="transmembrane region" description="Helical" evidence="1">
    <location>
        <begin position="414"/>
        <end position="435"/>
    </location>
</feature>
<feature type="transmembrane region" description="Helical" evidence="1">
    <location>
        <begin position="98"/>
        <end position="118"/>
    </location>
</feature>
<feature type="transmembrane region" description="Helical" evidence="1">
    <location>
        <begin position="209"/>
        <end position="225"/>
    </location>
</feature>
<dbReference type="RefSeq" id="WP_075135751.1">
    <property type="nucleotide sequence ID" value="NZ_MSIF01000015.1"/>
</dbReference>
<proteinExistence type="predicted"/>
<protein>
    <submittedName>
        <fullName evidence="2">ABC transporter permease</fullName>
    </submittedName>
</protein>
<feature type="transmembrane region" description="Helical" evidence="1">
    <location>
        <begin position="256"/>
        <end position="277"/>
    </location>
</feature>
<accession>A0A7Z1AXA4</accession>
<feature type="transmembrane region" description="Helical" evidence="1">
    <location>
        <begin position="476"/>
        <end position="500"/>
    </location>
</feature>
<feature type="transmembrane region" description="Helical" evidence="1">
    <location>
        <begin position="357"/>
        <end position="379"/>
    </location>
</feature>
<gene>
    <name evidence="2" type="ORF">BLA60_26660</name>
</gene>
<dbReference type="Proteomes" id="UP000185696">
    <property type="component" value="Unassembled WGS sequence"/>
</dbReference>